<evidence type="ECO:0000256" key="2">
    <source>
        <dbReference type="ARBA" id="ARBA00023136"/>
    </source>
</evidence>
<comment type="subcellular location">
    <subcellularLocation>
        <location evidence="1">Endomembrane system</location>
        <topology evidence="1">Peripheral membrane protein</topology>
    </subcellularLocation>
</comment>
<dbReference type="GO" id="GO:0010314">
    <property type="term" value="F:phosphatidylinositol-5-phosphate binding"/>
    <property type="evidence" value="ECO:0007669"/>
    <property type="project" value="TreeGrafter"/>
</dbReference>
<reference evidence="3 4" key="1">
    <citation type="submission" date="2019-10" db="EMBL/GenBank/DDBJ databases">
        <title>Assembly and Annotation for the nematode Trichostrongylus colubriformis.</title>
        <authorList>
            <person name="Martin J."/>
        </authorList>
    </citation>
    <scope>NUCLEOTIDE SEQUENCE [LARGE SCALE GENOMIC DNA]</scope>
    <source>
        <strain evidence="3">G859</strain>
        <tissue evidence="3">Whole worm</tissue>
    </source>
</reference>
<organism evidence="3 4">
    <name type="scientific">Trichostrongylus colubriformis</name>
    <name type="common">Black scour worm</name>
    <dbReference type="NCBI Taxonomy" id="6319"/>
    <lineage>
        <taxon>Eukaryota</taxon>
        <taxon>Metazoa</taxon>
        <taxon>Ecdysozoa</taxon>
        <taxon>Nematoda</taxon>
        <taxon>Chromadorea</taxon>
        <taxon>Rhabditida</taxon>
        <taxon>Rhabditina</taxon>
        <taxon>Rhabditomorpha</taxon>
        <taxon>Strongyloidea</taxon>
        <taxon>Trichostrongylidae</taxon>
        <taxon>Trichostrongylus</taxon>
    </lineage>
</organism>
<keyword evidence="4" id="KW-1185">Reference proteome</keyword>
<name>A0AAN8G351_TRICO</name>
<keyword evidence="2" id="KW-0472">Membrane</keyword>
<protein>
    <submittedName>
        <fullName evidence="3">Uncharacterized protein</fullName>
    </submittedName>
</protein>
<dbReference type="GO" id="GO:0005886">
    <property type="term" value="C:plasma membrane"/>
    <property type="evidence" value="ECO:0007669"/>
    <property type="project" value="TreeGrafter"/>
</dbReference>
<evidence type="ECO:0000256" key="1">
    <source>
        <dbReference type="ARBA" id="ARBA00004184"/>
    </source>
</evidence>
<evidence type="ECO:0000313" key="3">
    <source>
        <dbReference type="EMBL" id="KAK5982495.1"/>
    </source>
</evidence>
<dbReference type="Proteomes" id="UP001331761">
    <property type="component" value="Unassembled WGS sequence"/>
</dbReference>
<evidence type="ECO:0000313" key="4">
    <source>
        <dbReference type="Proteomes" id="UP001331761"/>
    </source>
</evidence>
<sequence>MHPLMTSVLAQRQLNAAGQLFTLSDYDVITDLHTAFSRLKEIFNTPRYVERRVDQSVVEIVIARIAAAIRETGCIETYSAELVDVLDSCLRHPMTVLNSEGEYIRLSNVTTFCGIEKSGICSFEVVTKPVCVAKIILNRFFLNLLLLG</sequence>
<dbReference type="EMBL" id="WIXE01005049">
    <property type="protein sequence ID" value="KAK5982495.1"/>
    <property type="molecule type" value="Genomic_DNA"/>
</dbReference>
<dbReference type="PANTHER" id="PTHR21630">
    <property type="entry name" value="VEPH-A/MELTED"/>
    <property type="match status" value="1"/>
</dbReference>
<proteinExistence type="predicted"/>
<gene>
    <name evidence="3" type="ORF">GCK32_018806</name>
</gene>
<dbReference type="GO" id="GO:0012505">
    <property type="term" value="C:endomembrane system"/>
    <property type="evidence" value="ECO:0007669"/>
    <property type="project" value="UniProtKB-SubCell"/>
</dbReference>
<dbReference type="PANTHER" id="PTHR21630:SF10">
    <property type="entry name" value="VENTRICULAR ZONE-EXPRESSED PH DOMAIN-CONTAINING PROTEIN HOMOLOG 1"/>
    <property type="match status" value="1"/>
</dbReference>
<dbReference type="InterPro" id="IPR039888">
    <property type="entry name" value="Melted-like"/>
</dbReference>
<dbReference type="AlphaFoldDB" id="A0AAN8G351"/>
<dbReference type="GO" id="GO:0009966">
    <property type="term" value="P:regulation of signal transduction"/>
    <property type="evidence" value="ECO:0007669"/>
    <property type="project" value="TreeGrafter"/>
</dbReference>
<accession>A0AAN8G351</accession>
<comment type="caution">
    <text evidence="3">The sequence shown here is derived from an EMBL/GenBank/DDBJ whole genome shotgun (WGS) entry which is preliminary data.</text>
</comment>